<dbReference type="EMBL" id="JACIJR010000006">
    <property type="protein sequence ID" value="MBB5730255.1"/>
    <property type="molecule type" value="Genomic_DNA"/>
</dbReference>
<evidence type="ECO:0000256" key="3">
    <source>
        <dbReference type="ARBA" id="ARBA00022806"/>
    </source>
</evidence>
<dbReference type="InterPro" id="IPR011335">
    <property type="entry name" value="Restrct_endonuc-II-like"/>
</dbReference>
<keyword evidence="4" id="KW-0067">ATP-binding</keyword>
<sequence length="572" mass="64257">MTGIEDPLTPGDWRQRWRLRRIASWLTRIDRHGALAEAGHRRGELEQQLRRAYEEAIELRSWGRLAEQASDQVRAALAAYAQAMRRIGKGTGIKAGRYREDARVAADRAKAALPCWIMPHYRVSESLPPELGLFDLVIVDEASQSTVAALPALLRAKQVLIVGDDRQVTPDAGFRPEARMNELAQRHLSGQVQDYRSVLREEKSLYDLGTVVFAGGAIMLKEHFRCVAPIIEYSKAQFYSHQLVPLRLPSASQRLDPPLIDILVEDGVRRGKTNPAEVDCIVEEIGRIVADPAMAGRSIGVTTLLGHEQAAALFAAIERTHGVDTMLAHDIRIGEPSAFQGDERDIMFVSMVADRGSSALSGAAYDQRFNVAASRARDRMILVRSVEPEDLKPADQLRRALIDHFRAPFATDPAVTEAARDRCESGYEREMFDLLVQRGYRVDTQVRVGNSRIDMVVEGADDRRLAIECDGDMWHGADRWPDDMARQRMLERAGWTIWRCFASRFVRDRDAAMADLVATLTARDIYPVAHGQDRPTTRHTEHRRWRPGGSEPIEAPEAEHVPYAHLVPMDAF</sequence>
<dbReference type="SUPFAM" id="SSF52540">
    <property type="entry name" value="P-loop containing nucleoside triphosphate hydrolases"/>
    <property type="match status" value="1"/>
</dbReference>
<keyword evidence="2" id="KW-0378">Hydrolase</keyword>
<evidence type="ECO:0000313" key="9">
    <source>
        <dbReference type="EMBL" id="MBB5730255.1"/>
    </source>
</evidence>
<dbReference type="Proteomes" id="UP000546701">
    <property type="component" value="Unassembled WGS sequence"/>
</dbReference>
<keyword evidence="9" id="KW-0540">Nuclease</keyword>
<dbReference type="InterPro" id="IPR027417">
    <property type="entry name" value="P-loop_NTPase"/>
</dbReference>
<dbReference type="GO" id="GO:0043139">
    <property type="term" value="F:5'-3' DNA helicase activity"/>
    <property type="evidence" value="ECO:0007669"/>
    <property type="project" value="TreeGrafter"/>
</dbReference>
<evidence type="ECO:0000256" key="5">
    <source>
        <dbReference type="SAM" id="Coils"/>
    </source>
</evidence>
<evidence type="ECO:0000256" key="6">
    <source>
        <dbReference type="SAM" id="MobiDB-lite"/>
    </source>
</evidence>
<dbReference type="InterPro" id="IPR049468">
    <property type="entry name" value="Restrct_endonuc-II-like_dom"/>
</dbReference>
<keyword evidence="3" id="KW-0347">Helicase</keyword>
<comment type="caution">
    <text evidence="9">The sequence shown here is derived from an EMBL/GenBank/DDBJ whole genome shotgun (WGS) entry which is preliminary data.</text>
</comment>
<dbReference type="PANTHER" id="PTHR43788">
    <property type="entry name" value="DNA2/NAM7 HELICASE FAMILY MEMBER"/>
    <property type="match status" value="1"/>
</dbReference>
<proteinExistence type="predicted"/>
<dbReference type="SUPFAM" id="SSF52980">
    <property type="entry name" value="Restriction endonuclease-like"/>
    <property type="match status" value="1"/>
</dbReference>
<protein>
    <submittedName>
        <fullName evidence="9">Very-short-patch-repair endonuclease</fullName>
    </submittedName>
</protein>
<dbReference type="PANTHER" id="PTHR43788:SF8">
    <property type="entry name" value="DNA-BINDING PROTEIN SMUBP-2"/>
    <property type="match status" value="1"/>
</dbReference>
<dbReference type="CDD" id="cd18808">
    <property type="entry name" value="SF1_C_Upf1"/>
    <property type="match status" value="1"/>
</dbReference>
<evidence type="ECO:0000256" key="2">
    <source>
        <dbReference type="ARBA" id="ARBA00022801"/>
    </source>
</evidence>
<evidence type="ECO:0000256" key="1">
    <source>
        <dbReference type="ARBA" id="ARBA00022741"/>
    </source>
</evidence>
<keyword evidence="5" id="KW-0175">Coiled coil</keyword>
<dbReference type="AlphaFoldDB" id="A0A7W9BUI0"/>
<dbReference type="GO" id="GO:0016787">
    <property type="term" value="F:hydrolase activity"/>
    <property type="evidence" value="ECO:0007669"/>
    <property type="project" value="UniProtKB-KW"/>
</dbReference>
<dbReference type="Pfam" id="PF13087">
    <property type="entry name" value="AAA_12"/>
    <property type="match status" value="1"/>
</dbReference>
<feature type="region of interest" description="Disordered" evidence="6">
    <location>
        <begin position="530"/>
        <end position="554"/>
    </location>
</feature>
<dbReference type="InterPro" id="IPR050534">
    <property type="entry name" value="Coronavir_polyprotein_1ab"/>
</dbReference>
<feature type="domain" description="DNA2/NAM7 helicase-like C-terminal" evidence="7">
    <location>
        <begin position="217"/>
        <end position="383"/>
    </location>
</feature>
<keyword evidence="9" id="KW-0255">Endonuclease</keyword>
<dbReference type="GO" id="GO:0004519">
    <property type="term" value="F:endonuclease activity"/>
    <property type="evidence" value="ECO:0007669"/>
    <property type="project" value="UniProtKB-KW"/>
</dbReference>
<dbReference type="InterPro" id="IPR047187">
    <property type="entry name" value="SF1_C_Upf1"/>
</dbReference>
<evidence type="ECO:0000259" key="8">
    <source>
        <dbReference type="Pfam" id="PF18741"/>
    </source>
</evidence>
<name>A0A7W9BUI0_9SPHN</name>
<reference evidence="9 10" key="1">
    <citation type="submission" date="2020-08" db="EMBL/GenBank/DDBJ databases">
        <title>Genomic Encyclopedia of Type Strains, Phase IV (KMG-IV): sequencing the most valuable type-strain genomes for metagenomic binning, comparative biology and taxonomic classification.</title>
        <authorList>
            <person name="Goeker M."/>
        </authorList>
    </citation>
    <scope>NUCLEOTIDE SEQUENCE [LARGE SCALE GENOMIC DNA]</scope>
    <source>
        <strain evidence="9 10">DSM 103336</strain>
    </source>
</reference>
<dbReference type="RefSeq" id="WP_229674015.1">
    <property type="nucleotide sequence ID" value="NZ_BMJP01000004.1"/>
</dbReference>
<feature type="coiled-coil region" evidence="5">
    <location>
        <begin position="35"/>
        <end position="86"/>
    </location>
</feature>
<accession>A0A7W9BUI0</accession>
<gene>
    <name evidence="9" type="ORF">FHS99_002753</name>
</gene>
<dbReference type="Gene3D" id="3.40.50.300">
    <property type="entry name" value="P-loop containing nucleotide triphosphate hydrolases"/>
    <property type="match status" value="2"/>
</dbReference>
<evidence type="ECO:0000313" key="10">
    <source>
        <dbReference type="Proteomes" id="UP000546701"/>
    </source>
</evidence>
<evidence type="ECO:0000259" key="7">
    <source>
        <dbReference type="Pfam" id="PF13087"/>
    </source>
</evidence>
<dbReference type="GO" id="GO:0005524">
    <property type="term" value="F:ATP binding"/>
    <property type="evidence" value="ECO:0007669"/>
    <property type="project" value="UniProtKB-KW"/>
</dbReference>
<feature type="domain" description="Restriction endonuclease type II-like" evidence="8">
    <location>
        <begin position="428"/>
        <end position="520"/>
    </location>
</feature>
<dbReference type="InterPro" id="IPR041679">
    <property type="entry name" value="DNA2/NAM7-like_C"/>
</dbReference>
<keyword evidence="1" id="KW-0547">Nucleotide-binding</keyword>
<evidence type="ECO:0000256" key="4">
    <source>
        <dbReference type="ARBA" id="ARBA00022840"/>
    </source>
</evidence>
<organism evidence="9 10">
    <name type="scientific">Sphingomonas prati</name>
    <dbReference type="NCBI Taxonomy" id="1843237"/>
    <lineage>
        <taxon>Bacteria</taxon>
        <taxon>Pseudomonadati</taxon>
        <taxon>Pseudomonadota</taxon>
        <taxon>Alphaproteobacteria</taxon>
        <taxon>Sphingomonadales</taxon>
        <taxon>Sphingomonadaceae</taxon>
        <taxon>Sphingomonas</taxon>
    </lineage>
</organism>
<dbReference type="Gene3D" id="3.40.960.10">
    <property type="entry name" value="VSR Endonuclease"/>
    <property type="match status" value="1"/>
</dbReference>
<keyword evidence="10" id="KW-1185">Reference proteome</keyword>
<dbReference type="Pfam" id="PF18741">
    <property type="entry name" value="MTES_1575"/>
    <property type="match status" value="1"/>
</dbReference>